<evidence type="ECO:0000256" key="1">
    <source>
        <dbReference type="SAM" id="MobiDB-lite"/>
    </source>
</evidence>
<dbReference type="Proteomes" id="UP000007319">
    <property type="component" value="Chromosome"/>
</dbReference>
<evidence type="ECO:0000313" key="3">
    <source>
        <dbReference type="Proteomes" id="UP000007319"/>
    </source>
</evidence>
<accession>A0A9P1NLM2</accession>
<name>A0A9P1NLM2_9PROT</name>
<reference evidence="2 3" key="1">
    <citation type="journal article" date="2011" name="PLoS Genet.">
        <title>Azospirillum genomes reveal transition of bacteria from aquatic to terrestrial environments.</title>
        <authorList>
            <person name="Wisniewski-Dye F."/>
            <person name="Borziak K."/>
            <person name="Khalsa-Moyers G."/>
            <person name="Alexandre G."/>
            <person name="Sukharnikov L.O."/>
            <person name="Wuichet K."/>
            <person name="Hurst G.B."/>
            <person name="McDonald W.H."/>
            <person name="Robertson J.S."/>
            <person name="Barbe V."/>
            <person name="Calteau A."/>
            <person name="Rouy Z."/>
            <person name="Mangenot S."/>
            <person name="Prigent-Combaret C."/>
            <person name="Normand P."/>
            <person name="Boyer M."/>
            <person name="Siguier P."/>
            <person name="Dessaux Y."/>
            <person name="Elmerich C."/>
            <person name="Condemine G."/>
            <person name="Krishnen G."/>
            <person name="Kennedy I."/>
            <person name="Paterson A.H."/>
            <person name="Gonzalez V."/>
            <person name="Mavingui P."/>
            <person name="Zhulin I.B."/>
        </authorList>
    </citation>
    <scope>NUCLEOTIDE SEQUENCE [LARGE SCALE GENOMIC DNA]</scope>
    <source>
        <strain evidence="2 3">Sp245</strain>
    </source>
</reference>
<organism evidence="2 3">
    <name type="scientific">Azospirillum baldaniorum</name>
    <dbReference type="NCBI Taxonomy" id="1064539"/>
    <lineage>
        <taxon>Bacteria</taxon>
        <taxon>Pseudomonadati</taxon>
        <taxon>Pseudomonadota</taxon>
        <taxon>Alphaproteobacteria</taxon>
        <taxon>Rhodospirillales</taxon>
        <taxon>Azospirillaceae</taxon>
        <taxon>Azospirillum</taxon>
    </lineage>
</organism>
<dbReference type="AlphaFoldDB" id="A0A9P1NLM2"/>
<feature type="compositionally biased region" description="Basic and acidic residues" evidence="1">
    <location>
        <begin position="43"/>
        <end position="56"/>
    </location>
</feature>
<keyword evidence="3" id="KW-1185">Reference proteome</keyword>
<dbReference type="KEGG" id="abs:AZOBR_100166"/>
<sequence>MAVMGLALRWMDGATIARRSRRKHSACPPRTEGESYGGARSRGVKEAPLVDRESSERVALEPDVALKQAEVEMLHRDAAGAAAAEALHGVAGATEEGGVALQRLGHVRSSQSV</sequence>
<gene>
    <name evidence="2" type="ORF">AZOBR_100166</name>
</gene>
<protein>
    <submittedName>
        <fullName evidence="2">Uncharacterized protein</fullName>
    </submittedName>
</protein>
<dbReference type="EMBL" id="HE577327">
    <property type="protein sequence ID" value="CCC97780.1"/>
    <property type="molecule type" value="Genomic_DNA"/>
</dbReference>
<feature type="region of interest" description="Disordered" evidence="1">
    <location>
        <begin position="18"/>
        <end position="56"/>
    </location>
</feature>
<proteinExistence type="predicted"/>
<evidence type="ECO:0000313" key="2">
    <source>
        <dbReference type="EMBL" id="CCC97780.1"/>
    </source>
</evidence>